<protein>
    <recommendedName>
        <fullName evidence="1">KTSC domain-containing protein</fullName>
    </recommendedName>
</protein>
<evidence type="ECO:0000259" key="1">
    <source>
        <dbReference type="Pfam" id="PF13619"/>
    </source>
</evidence>
<name>A0A917PVD7_9PSED</name>
<dbReference type="AlphaFoldDB" id="A0A917PVD7"/>
<accession>A0A917PVD7</accession>
<gene>
    <name evidence="2" type="ORF">GCM10009304_19590</name>
</gene>
<dbReference type="Proteomes" id="UP000635983">
    <property type="component" value="Unassembled WGS sequence"/>
</dbReference>
<reference evidence="2" key="1">
    <citation type="journal article" date="2014" name="Int. J. Syst. Evol. Microbiol.">
        <title>Complete genome sequence of Corynebacterium casei LMG S-19264T (=DSM 44701T), isolated from a smear-ripened cheese.</title>
        <authorList>
            <consortium name="US DOE Joint Genome Institute (JGI-PGF)"/>
            <person name="Walter F."/>
            <person name="Albersmeier A."/>
            <person name="Kalinowski J."/>
            <person name="Ruckert C."/>
        </authorList>
    </citation>
    <scope>NUCLEOTIDE SEQUENCE</scope>
    <source>
        <strain evidence="2">JCM 30078</strain>
    </source>
</reference>
<organism evidence="2 3">
    <name type="scientific">Pseudomonas matsuisoli</name>
    <dbReference type="NCBI Taxonomy" id="1515666"/>
    <lineage>
        <taxon>Bacteria</taxon>
        <taxon>Pseudomonadati</taxon>
        <taxon>Pseudomonadota</taxon>
        <taxon>Gammaproteobacteria</taxon>
        <taxon>Pseudomonadales</taxon>
        <taxon>Pseudomonadaceae</taxon>
        <taxon>Pseudomonas</taxon>
    </lineage>
</organism>
<dbReference type="InterPro" id="IPR025309">
    <property type="entry name" value="KTSC_dom"/>
</dbReference>
<feature type="domain" description="KTSC" evidence="1">
    <location>
        <begin position="7"/>
        <end position="62"/>
    </location>
</feature>
<dbReference type="RefSeq" id="WP_188983040.1">
    <property type="nucleotide sequence ID" value="NZ_BMPO01000004.1"/>
</dbReference>
<evidence type="ECO:0000313" key="2">
    <source>
        <dbReference type="EMBL" id="GGJ93681.1"/>
    </source>
</evidence>
<dbReference type="Pfam" id="PF13619">
    <property type="entry name" value="KTSC"/>
    <property type="match status" value="1"/>
</dbReference>
<keyword evidence="3" id="KW-1185">Reference proteome</keyword>
<comment type="caution">
    <text evidence="2">The sequence shown here is derived from an EMBL/GenBank/DDBJ whole genome shotgun (WGS) entry which is preliminary data.</text>
</comment>
<evidence type="ECO:0000313" key="3">
    <source>
        <dbReference type="Proteomes" id="UP000635983"/>
    </source>
</evidence>
<dbReference type="EMBL" id="BMPO01000004">
    <property type="protein sequence ID" value="GGJ93681.1"/>
    <property type="molecule type" value="Genomic_DNA"/>
</dbReference>
<sequence>MKRRLVESEAIRSVGYDAHRQLLEVEFNGGDVYHYFAVPRTVYDRLMAAESMGTWFNQTFKDMGFEYREL</sequence>
<reference evidence="2" key="2">
    <citation type="submission" date="2020-09" db="EMBL/GenBank/DDBJ databases">
        <authorList>
            <person name="Sun Q."/>
            <person name="Ohkuma M."/>
        </authorList>
    </citation>
    <scope>NUCLEOTIDE SEQUENCE</scope>
    <source>
        <strain evidence="2">JCM 30078</strain>
    </source>
</reference>
<proteinExistence type="predicted"/>